<dbReference type="HOGENOM" id="CLU_029507_2_2_9"/>
<dbReference type="KEGG" id="caw:Q783_01600"/>
<gene>
    <name evidence="8" type="ORF">Q783_01600</name>
</gene>
<evidence type="ECO:0000313" key="9">
    <source>
        <dbReference type="Proteomes" id="UP000017469"/>
    </source>
</evidence>
<dbReference type="Pfam" id="PF00255">
    <property type="entry name" value="GSHPx"/>
    <property type="match status" value="1"/>
</dbReference>
<dbReference type="eggNOG" id="COG0386">
    <property type="taxonomic scope" value="Bacteria"/>
</dbReference>
<evidence type="ECO:0000256" key="6">
    <source>
        <dbReference type="PIRSR" id="PIRSR000303-1"/>
    </source>
</evidence>
<dbReference type="InterPro" id="IPR029759">
    <property type="entry name" value="GPX_AS"/>
</dbReference>
<evidence type="ECO:0000256" key="5">
    <source>
        <dbReference type="ARBA" id="ARBA00069346"/>
    </source>
</evidence>
<evidence type="ECO:0000256" key="3">
    <source>
        <dbReference type="ARBA" id="ARBA00022559"/>
    </source>
</evidence>
<dbReference type="STRING" id="1266845.Q783_01600"/>
<dbReference type="GO" id="GO:0004602">
    <property type="term" value="F:glutathione peroxidase activity"/>
    <property type="evidence" value="ECO:0007669"/>
    <property type="project" value="UniProtKB-EC"/>
</dbReference>
<dbReference type="InterPro" id="IPR029760">
    <property type="entry name" value="GPX_CS"/>
</dbReference>
<comment type="catalytic activity">
    <reaction evidence="1">
        <text>2 glutathione + H2O2 = glutathione disulfide + 2 H2O</text>
        <dbReference type="Rhea" id="RHEA:16833"/>
        <dbReference type="ChEBI" id="CHEBI:15377"/>
        <dbReference type="ChEBI" id="CHEBI:16240"/>
        <dbReference type="ChEBI" id="CHEBI:57925"/>
        <dbReference type="ChEBI" id="CHEBI:58297"/>
        <dbReference type="EC" id="1.11.1.9"/>
    </reaction>
</comment>
<dbReference type="PATRIC" id="fig|1266845.5.peg.289"/>
<keyword evidence="4 7" id="KW-0560">Oxidoreductase</keyword>
<dbReference type="Gene3D" id="3.40.30.10">
    <property type="entry name" value="Glutaredoxin"/>
    <property type="match status" value="1"/>
</dbReference>
<organism evidence="8 9">
    <name type="scientific">Carnobacterium inhibens subsp. gilichinskyi</name>
    <dbReference type="NCBI Taxonomy" id="1266845"/>
    <lineage>
        <taxon>Bacteria</taxon>
        <taxon>Bacillati</taxon>
        <taxon>Bacillota</taxon>
        <taxon>Bacilli</taxon>
        <taxon>Lactobacillales</taxon>
        <taxon>Carnobacteriaceae</taxon>
        <taxon>Carnobacterium</taxon>
    </lineage>
</organism>
<keyword evidence="3 7" id="KW-0575">Peroxidase</keyword>
<dbReference type="PANTHER" id="PTHR11592">
    <property type="entry name" value="GLUTATHIONE PEROXIDASE"/>
    <property type="match status" value="1"/>
</dbReference>
<dbReference type="PANTHER" id="PTHR11592:SF78">
    <property type="entry name" value="GLUTATHIONE PEROXIDASE"/>
    <property type="match status" value="1"/>
</dbReference>
<dbReference type="PIRSF" id="PIRSF000303">
    <property type="entry name" value="Glutathion_perox"/>
    <property type="match status" value="1"/>
</dbReference>
<evidence type="ECO:0000313" key="8">
    <source>
        <dbReference type="EMBL" id="AGY81052.1"/>
    </source>
</evidence>
<dbReference type="PROSITE" id="PS00763">
    <property type="entry name" value="GLUTATHIONE_PEROXID_2"/>
    <property type="match status" value="1"/>
</dbReference>
<dbReference type="GO" id="GO:0034599">
    <property type="term" value="P:cellular response to oxidative stress"/>
    <property type="evidence" value="ECO:0007669"/>
    <property type="project" value="TreeGrafter"/>
</dbReference>
<dbReference type="AlphaFoldDB" id="U5SB48"/>
<dbReference type="EMBL" id="CP006812">
    <property type="protein sequence ID" value="AGY81052.1"/>
    <property type="molecule type" value="Genomic_DNA"/>
</dbReference>
<evidence type="ECO:0000256" key="4">
    <source>
        <dbReference type="ARBA" id="ARBA00023002"/>
    </source>
</evidence>
<proteinExistence type="inferred from homology"/>
<accession>U5SB48</accession>
<dbReference type="PRINTS" id="PR01011">
    <property type="entry name" value="GLUTPROXDASE"/>
</dbReference>
<dbReference type="CDD" id="cd00340">
    <property type="entry name" value="GSH_Peroxidase"/>
    <property type="match status" value="1"/>
</dbReference>
<dbReference type="InterPro" id="IPR036249">
    <property type="entry name" value="Thioredoxin-like_sf"/>
</dbReference>
<evidence type="ECO:0000256" key="1">
    <source>
        <dbReference type="ARBA" id="ARBA00000217"/>
    </source>
</evidence>
<dbReference type="PROSITE" id="PS51355">
    <property type="entry name" value="GLUTATHIONE_PEROXID_3"/>
    <property type="match status" value="1"/>
</dbReference>
<name>U5SB48_9LACT</name>
<protein>
    <recommendedName>
        <fullName evidence="5 7">Glutathione peroxidase</fullName>
    </recommendedName>
</protein>
<dbReference type="FunFam" id="3.40.30.10:FF:000010">
    <property type="entry name" value="Glutathione peroxidase"/>
    <property type="match status" value="1"/>
</dbReference>
<sequence>MKEGLLMSVYDYTVNEIGGEEVSLSKYKGKVLVIVNTATECGLAPQLESLEKLYQTYKDQGLVVLGFPSNQFMNQEPREGEEIASFCQKNFGVSFQLHEKILLNGKKADPLYQYLTSETGNKKIKWNFTKFLIGRDGEIIKRFGSTTQPEKMETDIADAVANG</sequence>
<dbReference type="SUPFAM" id="SSF52833">
    <property type="entry name" value="Thioredoxin-like"/>
    <property type="match status" value="1"/>
</dbReference>
<feature type="active site" evidence="6">
    <location>
        <position position="41"/>
    </location>
</feature>
<dbReference type="PROSITE" id="PS00460">
    <property type="entry name" value="GLUTATHIONE_PEROXID_1"/>
    <property type="match status" value="1"/>
</dbReference>
<comment type="similarity">
    <text evidence="2 7">Belongs to the glutathione peroxidase family.</text>
</comment>
<dbReference type="InterPro" id="IPR000889">
    <property type="entry name" value="Glutathione_peroxidase"/>
</dbReference>
<dbReference type="Proteomes" id="UP000017469">
    <property type="component" value="Chromosome"/>
</dbReference>
<reference evidence="8 9" key="1">
    <citation type="journal article" date="2013" name="Genome Announc.">
        <title>Complete Genome Sequence of Carnobacterium gilichinskyi Strain WN1359T (DSM 27470T).</title>
        <authorList>
            <person name="Leonard M.T."/>
            <person name="Panayotova N."/>
            <person name="Farmerie W.G."/>
            <person name="Triplett E.W."/>
            <person name="Nicholson W.L."/>
        </authorList>
    </citation>
    <scope>NUCLEOTIDE SEQUENCE [LARGE SCALE GENOMIC DNA]</scope>
    <source>
        <strain evidence="8 9">WN1359</strain>
    </source>
</reference>
<evidence type="ECO:0000256" key="7">
    <source>
        <dbReference type="RuleBase" id="RU000499"/>
    </source>
</evidence>
<evidence type="ECO:0000256" key="2">
    <source>
        <dbReference type="ARBA" id="ARBA00006926"/>
    </source>
</evidence>